<dbReference type="Proteomes" id="UP000231843">
    <property type="component" value="Unassembled WGS sequence"/>
</dbReference>
<evidence type="ECO:0000313" key="3">
    <source>
        <dbReference type="Proteomes" id="UP000231843"/>
    </source>
</evidence>
<evidence type="ECO:0008006" key="4">
    <source>
        <dbReference type="Google" id="ProtNLM"/>
    </source>
</evidence>
<reference evidence="2 3" key="1">
    <citation type="submission" date="2017-07" db="EMBL/GenBank/DDBJ databases">
        <title>Leptospira spp. isolated from tropical soils.</title>
        <authorList>
            <person name="Thibeaux R."/>
            <person name="Iraola G."/>
            <person name="Ferres I."/>
            <person name="Bierque E."/>
            <person name="Girault D."/>
            <person name="Soupe-Gilbert M.-E."/>
            <person name="Picardeau M."/>
            <person name="Goarant C."/>
        </authorList>
    </citation>
    <scope>NUCLEOTIDE SEQUENCE [LARGE SCALE GENOMIC DNA]</scope>
    <source>
        <strain evidence="2 3">ES4-C-A1</strain>
    </source>
</reference>
<organism evidence="2 3">
    <name type="scientific">Leptospira neocaledonica</name>
    <dbReference type="NCBI Taxonomy" id="2023192"/>
    <lineage>
        <taxon>Bacteria</taxon>
        <taxon>Pseudomonadati</taxon>
        <taxon>Spirochaetota</taxon>
        <taxon>Spirochaetia</taxon>
        <taxon>Leptospirales</taxon>
        <taxon>Leptospiraceae</taxon>
        <taxon>Leptospira</taxon>
    </lineage>
</organism>
<comment type="caution">
    <text evidence="2">The sequence shown here is derived from an EMBL/GenBank/DDBJ whole genome shotgun (WGS) entry which is preliminary data.</text>
</comment>
<sequence>MKSIYVFTFCLFSFFHCAYFFPASNKENKSPKQLYSECMETFADDTKCKEFVLKSIPDADISLLGQNADPNALEASSNVFIRSELIRSLMSQNKLFVKTKLGEPDERRTVNSWAPGMEEWLYYRPISKFAEGSRPDKEIKILFSRGAVLKVTHTPPDPMR</sequence>
<dbReference type="EMBL" id="NPEA01000008">
    <property type="protein sequence ID" value="PJZ76168.1"/>
    <property type="molecule type" value="Genomic_DNA"/>
</dbReference>
<dbReference type="AlphaFoldDB" id="A0A2M9ZVS0"/>
<protein>
    <recommendedName>
        <fullName evidence="4">Lipoprotein</fullName>
    </recommendedName>
</protein>
<dbReference type="RefSeq" id="WP_100769414.1">
    <property type="nucleotide sequence ID" value="NZ_NPEA01000008.1"/>
</dbReference>
<accession>A0A2M9ZVS0</accession>
<dbReference type="OrthoDB" id="336331at2"/>
<evidence type="ECO:0000313" key="2">
    <source>
        <dbReference type="EMBL" id="PJZ76168.1"/>
    </source>
</evidence>
<keyword evidence="1" id="KW-0732">Signal</keyword>
<name>A0A2M9ZVS0_9LEPT</name>
<feature type="chain" id="PRO_5014715494" description="Lipoprotein" evidence="1">
    <location>
        <begin position="19"/>
        <end position="160"/>
    </location>
</feature>
<gene>
    <name evidence="2" type="ORF">CH365_15195</name>
</gene>
<keyword evidence="3" id="KW-1185">Reference proteome</keyword>
<feature type="signal peptide" evidence="1">
    <location>
        <begin position="1"/>
        <end position="18"/>
    </location>
</feature>
<proteinExistence type="predicted"/>
<evidence type="ECO:0000256" key="1">
    <source>
        <dbReference type="SAM" id="SignalP"/>
    </source>
</evidence>